<dbReference type="Proteomes" id="UP000827445">
    <property type="component" value="Segment"/>
</dbReference>
<evidence type="ECO:0000313" key="2">
    <source>
        <dbReference type="Proteomes" id="UP000827445"/>
    </source>
</evidence>
<accession>A0AAE7SQN8</accession>
<reference evidence="1 2" key="1">
    <citation type="journal article" date="2021" name="Microbiol. Resour. Announc.">
        <title>Genome Sequences of Bacteriophages cd2, cd3, and cd4, which Specifically Target Carnobacterium divergens.</title>
        <authorList>
            <person name="Zhang P."/>
            <person name="Britton A.P."/>
            <person name="Visser K.A."/>
            <person name="Welke C.A."/>
            <person name="Wassink H."/>
            <person name="Prins E."/>
            <person name="Yang X."/>
            <person name="Martin-Visscher L.A."/>
        </authorList>
    </citation>
    <scope>NUCLEOTIDE SEQUENCE [LARGE SCALE GENOMIC DNA]</scope>
    <source>
        <strain evidence="2">cd2</strain>
    </source>
</reference>
<protein>
    <submittedName>
        <fullName evidence="1">Uncharacterized protein</fullName>
    </submittedName>
</protein>
<organism evidence="1 2">
    <name type="scientific">Carnobacterium phage cd2</name>
    <dbReference type="NCBI Taxonomy" id="2849244"/>
    <lineage>
        <taxon>Viruses</taxon>
        <taxon>Duplodnaviria</taxon>
        <taxon>Heunggongvirae</taxon>
        <taxon>Uroviricota</taxon>
        <taxon>Caudoviricetes</taxon>
        <taxon>Carnodivirus</taxon>
        <taxon>Carnodivirus cd2-like</taxon>
    </lineage>
</organism>
<sequence length="135" mass="15002">MLELNLDESQAQDLVKGAELLIKHRLDQFVEAKTKYIYDNGSLPPIIASDNLIEAVKVCNDISSAYAVMVSEEQSKLEAKIERERGIAIPSKIREYSPLYYENSIVGKAGDVKVQMVMDDKVVAEQVSKQVNQGG</sequence>
<keyword evidence="2" id="KW-1185">Reference proteome</keyword>
<gene>
    <name evidence="1" type="ORF">cd2_032</name>
</gene>
<evidence type="ECO:0000313" key="1">
    <source>
        <dbReference type="EMBL" id="QXP45158.1"/>
    </source>
</evidence>
<dbReference type="EMBL" id="MZ398135">
    <property type="protein sequence ID" value="QXP45158.1"/>
    <property type="molecule type" value="Genomic_DNA"/>
</dbReference>
<name>A0AAE7SQN8_9CAUD</name>
<proteinExistence type="predicted"/>